<keyword evidence="7 11" id="KW-0812">Transmembrane</keyword>
<dbReference type="GO" id="GO:0015628">
    <property type="term" value="P:protein secretion by the type II secretion system"/>
    <property type="evidence" value="ECO:0007669"/>
    <property type="project" value="InterPro"/>
</dbReference>
<proteinExistence type="inferred from homology"/>
<evidence type="ECO:0000256" key="5">
    <source>
        <dbReference type="ARBA" id="ARBA00022481"/>
    </source>
</evidence>
<dbReference type="PANTHER" id="PTHR39583:SF2">
    <property type="entry name" value="TYPE II SECRETION SYSTEM PROTEIN J"/>
    <property type="match status" value="1"/>
</dbReference>
<keyword evidence="8 11" id="KW-1133">Transmembrane helix</keyword>
<evidence type="ECO:0000256" key="9">
    <source>
        <dbReference type="ARBA" id="ARBA00023136"/>
    </source>
</evidence>
<dbReference type="Gene3D" id="3.10.610.10">
    <property type="entry name" value="GSPII I/J protein-like"/>
    <property type="match status" value="1"/>
</dbReference>
<keyword evidence="5" id="KW-0488">Methylation</keyword>
<dbReference type="InterPro" id="IPR045584">
    <property type="entry name" value="Pilin-like"/>
</dbReference>
<sequence>MKRSAIAGFTLLEVLVAVAIFALVGIASHRLLLSAVRVDAQTRQQELQLRQLVRAMSSLERDVEQALERPVLDADGNEEPAFWSDPDGQGLQWTRAGWGNPLAAPRAQLQRVRWRQDGTMLAREYWPVLDRADDTTVQRQVALPDVSGVQWRYLDRQGVWRTQWHGNDAQPLPRALELRLQHPRFGALRRVLVLPDGAAGGRPS</sequence>
<dbReference type="PATRIC" id="fig|405446.3.peg.3845"/>
<gene>
    <name evidence="12" type="ORF">ABB27_03505</name>
</gene>
<evidence type="ECO:0000256" key="8">
    <source>
        <dbReference type="ARBA" id="ARBA00022989"/>
    </source>
</evidence>
<protein>
    <recommendedName>
        <fullName evidence="3">Type II secretion system protein J</fullName>
    </recommendedName>
</protein>
<keyword evidence="4" id="KW-1003">Cell membrane</keyword>
<dbReference type="AlphaFoldDB" id="A0A0R0CYU0"/>
<dbReference type="NCBIfam" id="TIGR02532">
    <property type="entry name" value="IV_pilin_GFxxxE"/>
    <property type="match status" value="1"/>
</dbReference>
<dbReference type="Proteomes" id="UP000051863">
    <property type="component" value="Unassembled WGS sequence"/>
</dbReference>
<evidence type="ECO:0000256" key="2">
    <source>
        <dbReference type="ARBA" id="ARBA00011084"/>
    </source>
</evidence>
<dbReference type="Gene3D" id="2.10.70.20">
    <property type="entry name" value="gspk-gspi-gspj complex like domains"/>
    <property type="match status" value="1"/>
</dbReference>
<comment type="subcellular location">
    <subcellularLocation>
        <location evidence="1">Cell inner membrane</location>
        <topology evidence="1">Single-pass membrane protein</topology>
    </subcellularLocation>
</comment>
<dbReference type="InterPro" id="IPR051621">
    <property type="entry name" value="T2SS_protein_J"/>
</dbReference>
<dbReference type="InterPro" id="IPR010055">
    <property type="entry name" value="T2SS_protein-GspJ"/>
</dbReference>
<dbReference type="Pfam" id="PF07963">
    <property type="entry name" value="N_methyl"/>
    <property type="match status" value="1"/>
</dbReference>
<dbReference type="NCBIfam" id="TIGR01711">
    <property type="entry name" value="gspJ"/>
    <property type="match status" value="1"/>
</dbReference>
<dbReference type="SUPFAM" id="SSF54523">
    <property type="entry name" value="Pili subunits"/>
    <property type="match status" value="1"/>
</dbReference>
<evidence type="ECO:0000256" key="7">
    <source>
        <dbReference type="ARBA" id="ARBA00022692"/>
    </source>
</evidence>
<organism evidence="12 13">
    <name type="scientific">Stenotrophomonas terrae</name>
    <dbReference type="NCBI Taxonomy" id="405446"/>
    <lineage>
        <taxon>Bacteria</taxon>
        <taxon>Pseudomonadati</taxon>
        <taxon>Pseudomonadota</taxon>
        <taxon>Gammaproteobacteria</taxon>
        <taxon>Lysobacterales</taxon>
        <taxon>Lysobacteraceae</taxon>
        <taxon>Stenotrophomonas</taxon>
    </lineage>
</organism>
<dbReference type="EMBL" id="LDJJ01000009">
    <property type="protein sequence ID" value="KRG71326.1"/>
    <property type="molecule type" value="Genomic_DNA"/>
</dbReference>
<evidence type="ECO:0000256" key="6">
    <source>
        <dbReference type="ARBA" id="ARBA00022519"/>
    </source>
</evidence>
<dbReference type="RefSeq" id="WP_211263662.1">
    <property type="nucleotide sequence ID" value="NZ_LDJJ01000009.1"/>
</dbReference>
<dbReference type="GO" id="GO:0005886">
    <property type="term" value="C:plasma membrane"/>
    <property type="evidence" value="ECO:0007669"/>
    <property type="project" value="UniProtKB-SubCell"/>
</dbReference>
<evidence type="ECO:0000256" key="11">
    <source>
        <dbReference type="SAM" id="Phobius"/>
    </source>
</evidence>
<dbReference type="GO" id="GO:0015627">
    <property type="term" value="C:type II protein secretion system complex"/>
    <property type="evidence" value="ECO:0007669"/>
    <property type="project" value="InterPro"/>
</dbReference>
<feature type="transmembrane region" description="Helical" evidence="11">
    <location>
        <begin position="6"/>
        <end position="27"/>
    </location>
</feature>
<dbReference type="Pfam" id="PF11612">
    <property type="entry name" value="T2SSJ"/>
    <property type="match status" value="1"/>
</dbReference>
<reference evidence="12 13" key="1">
    <citation type="submission" date="2015-05" db="EMBL/GenBank/DDBJ databases">
        <title>Genome sequencing and analysis of members of genus Stenotrophomonas.</title>
        <authorList>
            <person name="Patil P.P."/>
            <person name="Midha S."/>
            <person name="Patil P.B."/>
        </authorList>
    </citation>
    <scope>NUCLEOTIDE SEQUENCE [LARGE SCALE GENOMIC DNA]</scope>
    <source>
        <strain evidence="12 13">DSM 18941</strain>
    </source>
</reference>
<accession>A0A0R0CYU0</accession>
<keyword evidence="13" id="KW-1185">Reference proteome</keyword>
<keyword evidence="9 11" id="KW-0472">Membrane</keyword>
<comment type="similarity">
    <text evidence="2">Belongs to the GSP J family.</text>
</comment>
<comment type="caution">
    <text evidence="12">The sequence shown here is derived from an EMBL/GenBank/DDBJ whole genome shotgun (WGS) entry which is preliminary data.</text>
</comment>
<evidence type="ECO:0000256" key="10">
    <source>
        <dbReference type="SAM" id="Coils"/>
    </source>
</evidence>
<keyword evidence="6" id="KW-0997">Cell inner membrane</keyword>
<evidence type="ECO:0000256" key="4">
    <source>
        <dbReference type="ARBA" id="ARBA00022475"/>
    </source>
</evidence>
<keyword evidence="10" id="KW-0175">Coiled coil</keyword>
<evidence type="ECO:0000313" key="12">
    <source>
        <dbReference type="EMBL" id="KRG71326.1"/>
    </source>
</evidence>
<dbReference type="PANTHER" id="PTHR39583">
    <property type="entry name" value="TYPE II SECRETION SYSTEM PROTEIN J-RELATED"/>
    <property type="match status" value="1"/>
</dbReference>
<evidence type="ECO:0000256" key="3">
    <source>
        <dbReference type="ARBA" id="ARBA00021539"/>
    </source>
</evidence>
<dbReference type="PROSITE" id="PS00409">
    <property type="entry name" value="PROKAR_NTER_METHYL"/>
    <property type="match status" value="1"/>
</dbReference>
<evidence type="ECO:0000256" key="1">
    <source>
        <dbReference type="ARBA" id="ARBA00004377"/>
    </source>
</evidence>
<dbReference type="InterPro" id="IPR012902">
    <property type="entry name" value="N_methyl_site"/>
</dbReference>
<name>A0A0R0CYU0_9GAMM</name>
<feature type="coiled-coil region" evidence="10">
    <location>
        <begin position="42"/>
        <end position="69"/>
    </location>
</feature>
<evidence type="ECO:0000313" key="13">
    <source>
        <dbReference type="Proteomes" id="UP000051863"/>
    </source>
</evidence>